<keyword evidence="3" id="KW-0238">DNA-binding</keyword>
<evidence type="ECO:0000256" key="1">
    <source>
        <dbReference type="ARBA" id="ARBA00009437"/>
    </source>
</evidence>
<dbReference type="EMBL" id="RBUQ01000089">
    <property type="protein sequence ID" value="RMV40228.1"/>
    <property type="molecule type" value="Genomic_DNA"/>
</dbReference>
<dbReference type="Pfam" id="PF03466">
    <property type="entry name" value="LysR_substrate"/>
    <property type="match status" value="1"/>
</dbReference>
<dbReference type="InterPro" id="IPR000847">
    <property type="entry name" value="LysR_HTH_N"/>
</dbReference>
<sequence length="338" mass="36987">MTGLACILKKSALPDDAEEFAHETEKLSMTTPAYLNALRAFEAAARHQSFSAAAAELNVTPAAVGQQVRNLESWLGIALFARASSGTARLMLTDVARTALPDIREGFDRLSIGLTRLKDSSVHAGLTVTVSPAFASKWLLPRIEQFQQDYPDMNVLLDTNARSVDFQVERVDVGVRYGAGKWPGLTAVHLMDEVMFPVCAPDYARLKKGKLTAKALEGSTLIHDLSMANDRDYPTWRMWLDASGFNHVNASHGLRINNSASVLQAAIDGQGLALARSVMVKDDLAAGRLVRPFADKGVDCPLTQAYYIVYRPECAELAKVKAFRNWLLFEADQSTSQA</sequence>
<dbReference type="CDD" id="cd08432">
    <property type="entry name" value="PBP2_GcdR_TrpI_HvrB_AmpR_like"/>
    <property type="match status" value="1"/>
</dbReference>
<dbReference type="Pfam" id="PF00126">
    <property type="entry name" value="HTH_1"/>
    <property type="match status" value="1"/>
</dbReference>
<dbReference type="PROSITE" id="PS50931">
    <property type="entry name" value="HTH_LYSR"/>
    <property type="match status" value="1"/>
</dbReference>
<protein>
    <recommendedName>
        <fullName evidence="5">HTH lysR-type domain-containing protein</fullName>
    </recommendedName>
</protein>
<dbReference type="InterPro" id="IPR036390">
    <property type="entry name" value="WH_DNA-bd_sf"/>
</dbReference>
<dbReference type="GO" id="GO:0043565">
    <property type="term" value="F:sequence-specific DNA binding"/>
    <property type="evidence" value="ECO:0007669"/>
    <property type="project" value="TreeGrafter"/>
</dbReference>
<dbReference type="InterPro" id="IPR036388">
    <property type="entry name" value="WH-like_DNA-bd_sf"/>
</dbReference>
<dbReference type="PRINTS" id="PR00039">
    <property type="entry name" value="HTHLYSR"/>
</dbReference>
<accession>A0A0N0G106</accession>
<evidence type="ECO:0000256" key="4">
    <source>
        <dbReference type="ARBA" id="ARBA00023163"/>
    </source>
</evidence>
<dbReference type="GO" id="GO:0006351">
    <property type="term" value="P:DNA-templated transcription"/>
    <property type="evidence" value="ECO:0007669"/>
    <property type="project" value="TreeGrafter"/>
</dbReference>
<evidence type="ECO:0000256" key="2">
    <source>
        <dbReference type="ARBA" id="ARBA00023015"/>
    </source>
</evidence>
<name>A0A0N0G106_PSEYM</name>
<dbReference type="SUPFAM" id="SSF53850">
    <property type="entry name" value="Periplasmic binding protein-like II"/>
    <property type="match status" value="1"/>
</dbReference>
<evidence type="ECO:0000313" key="6">
    <source>
        <dbReference type="EMBL" id="RMV40228.1"/>
    </source>
</evidence>
<organism evidence="6 7">
    <name type="scientific">Pseudomonas syringae pv. maculicola</name>
    <dbReference type="NCBI Taxonomy" id="59511"/>
    <lineage>
        <taxon>Bacteria</taxon>
        <taxon>Pseudomonadati</taxon>
        <taxon>Pseudomonadota</taxon>
        <taxon>Gammaproteobacteria</taxon>
        <taxon>Pseudomonadales</taxon>
        <taxon>Pseudomonadaceae</taxon>
        <taxon>Pseudomonas</taxon>
    </lineage>
</organism>
<gene>
    <name evidence="6" type="ORF">ALP13_102083</name>
</gene>
<comment type="caution">
    <text evidence="6">The sequence shown here is derived from an EMBL/GenBank/DDBJ whole genome shotgun (WGS) entry which is preliminary data.</text>
</comment>
<dbReference type="AlphaFoldDB" id="A0A0N0G106"/>
<evidence type="ECO:0000259" key="5">
    <source>
        <dbReference type="PROSITE" id="PS50931"/>
    </source>
</evidence>
<evidence type="ECO:0000313" key="7">
    <source>
        <dbReference type="Proteomes" id="UP000271631"/>
    </source>
</evidence>
<keyword evidence="2" id="KW-0805">Transcription regulation</keyword>
<dbReference type="SUPFAM" id="SSF46785">
    <property type="entry name" value="Winged helix' DNA-binding domain"/>
    <property type="match status" value="1"/>
</dbReference>
<evidence type="ECO:0000256" key="3">
    <source>
        <dbReference type="ARBA" id="ARBA00023125"/>
    </source>
</evidence>
<proteinExistence type="inferred from homology"/>
<keyword evidence="4" id="KW-0804">Transcription</keyword>
<dbReference type="GO" id="GO:0003700">
    <property type="term" value="F:DNA-binding transcription factor activity"/>
    <property type="evidence" value="ECO:0007669"/>
    <property type="project" value="InterPro"/>
</dbReference>
<dbReference type="PANTHER" id="PTHR30537">
    <property type="entry name" value="HTH-TYPE TRANSCRIPTIONAL REGULATOR"/>
    <property type="match status" value="1"/>
</dbReference>
<comment type="similarity">
    <text evidence="1">Belongs to the LysR transcriptional regulatory family.</text>
</comment>
<dbReference type="NCBIfam" id="NF008352">
    <property type="entry name" value="PRK11139.1"/>
    <property type="match status" value="1"/>
</dbReference>
<dbReference type="Gene3D" id="1.10.10.10">
    <property type="entry name" value="Winged helix-like DNA-binding domain superfamily/Winged helix DNA-binding domain"/>
    <property type="match status" value="1"/>
</dbReference>
<feature type="domain" description="HTH lysR-type" evidence="5">
    <location>
        <begin position="35"/>
        <end position="93"/>
    </location>
</feature>
<dbReference type="FunFam" id="3.40.190.10:FF:000017">
    <property type="entry name" value="Glycine cleavage system transcriptional activator"/>
    <property type="match status" value="1"/>
</dbReference>
<dbReference type="InterPro" id="IPR058163">
    <property type="entry name" value="LysR-type_TF_proteobact-type"/>
</dbReference>
<dbReference type="Gene3D" id="3.40.190.10">
    <property type="entry name" value="Periplasmic binding protein-like II"/>
    <property type="match status" value="2"/>
</dbReference>
<dbReference type="PANTHER" id="PTHR30537:SF74">
    <property type="entry name" value="HTH-TYPE TRANSCRIPTIONAL REGULATOR TRPI"/>
    <property type="match status" value="1"/>
</dbReference>
<reference evidence="6 7" key="1">
    <citation type="submission" date="2018-08" db="EMBL/GenBank/DDBJ databases">
        <title>Recombination of ecologically and evolutionarily significant loci maintains genetic cohesion in the Pseudomonas syringae species complex.</title>
        <authorList>
            <person name="Dillon M."/>
            <person name="Thakur S."/>
            <person name="Almeida R.N.D."/>
            <person name="Weir B.S."/>
            <person name="Guttman D.S."/>
        </authorList>
    </citation>
    <scope>NUCLEOTIDE SEQUENCE [LARGE SCALE GENOMIC DNA]</scope>
    <source>
        <strain evidence="6 7">ICMP 11281</strain>
    </source>
</reference>
<dbReference type="InterPro" id="IPR005119">
    <property type="entry name" value="LysR_subst-bd"/>
</dbReference>
<dbReference type="Proteomes" id="UP000271631">
    <property type="component" value="Unassembled WGS sequence"/>
</dbReference>